<feature type="region of interest" description="Disordered" evidence="1">
    <location>
        <begin position="1"/>
        <end position="30"/>
    </location>
</feature>
<name>A0A0P7B579_9HYPO</name>
<feature type="compositionally biased region" description="Basic and acidic residues" evidence="1">
    <location>
        <begin position="18"/>
        <end position="28"/>
    </location>
</feature>
<evidence type="ECO:0000256" key="1">
    <source>
        <dbReference type="SAM" id="MobiDB-lite"/>
    </source>
</evidence>
<feature type="region of interest" description="Disordered" evidence="1">
    <location>
        <begin position="176"/>
        <end position="287"/>
    </location>
</feature>
<gene>
    <name evidence="2" type="ORF">AK830_g12540</name>
</gene>
<feature type="compositionally biased region" description="Polar residues" evidence="1">
    <location>
        <begin position="108"/>
        <end position="120"/>
    </location>
</feature>
<feature type="compositionally biased region" description="Pro residues" evidence="1">
    <location>
        <begin position="190"/>
        <end position="218"/>
    </location>
</feature>
<dbReference type="AlphaFoldDB" id="A0A0P7B579"/>
<evidence type="ECO:0000313" key="3">
    <source>
        <dbReference type="Proteomes" id="UP000050424"/>
    </source>
</evidence>
<comment type="caution">
    <text evidence="2">The sequence shown here is derived from an EMBL/GenBank/DDBJ whole genome shotgun (WGS) entry which is preliminary data.</text>
</comment>
<sequence length="327" mass="36680">MSYPPPGGWVPRRHPHGSRPEHYPHLSDEAADQAARAWRRERLMNPVAPRWDPTLPVVWLDRFYRMTDEDPRLDHVDPALEFPPGISPLPPLPSRTQFSRPVTFVNHNSMTQNGLRNGTSSPPPPPPPTGPPVGPPPRRPIPPVPTRHRSGGGHLFSHEYEPGLAPQSLSARPYLDASTLPPIRPRRPLVLPPINPNRVPTLPPALPRTPLGRPPPHVFPRSPHPRHVHFSEGQGSIQHNDPTRRYPRPPTPPSRSADSIPPVPPVPRRFRFVNSQIPPPRPVPETIDQVQGQPIYVVPWPRPPPVLPVIEIHLSDDEEEEDIYSAN</sequence>
<proteinExistence type="predicted"/>
<reference evidence="2 3" key="1">
    <citation type="submission" date="2015-09" db="EMBL/GenBank/DDBJ databases">
        <title>Draft genome of a European isolate of the apple canker pathogen Neonectria ditissima.</title>
        <authorList>
            <person name="Gomez-Cortecero A."/>
            <person name="Harrison R.J."/>
            <person name="Armitage A.D."/>
        </authorList>
    </citation>
    <scope>NUCLEOTIDE SEQUENCE [LARGE SCALE GENOMIC DNA]</scope>
    <source>
        <strain evidence="2 3">R09/05</strain>
    </source>
</reference>
<dbReference type="EMBL" id="LKCW01000424">
    <property type="protein sequence ID" value="KPM34033.1"/>
    <property type="molecule type" value="Genomic_DNA"/>
</dbReference>
<accession>A0A0P7B579</accession>
<evidence type="ECO:0000313" key="2">
    <source>
        <dbReference type="EMBL" id="KPM34033.1"/>
    </source>
</evidence>
<protein>
    <submittedName>
        <fullName evidence="2">Uncharacterized protein</fullName>
    </submittedName>
</protein>
<organism evidence="2 3">
    <name type="scientific">Neonectria ditissima</name>
    <dbReference type="NCBI Taxonomy" id="78410"/>
    <lineage>
        <taxon>Eukaryota</taxon>
        <taxon>Fungi</taxon>
        <taxon>Dikarya</taxon>
        <taxon>Ascomycota</taxon>
        <taxon>Pezizomycotina</taxon>
        <taxon>Sordariomycetes</taxon>
        <taxon>Hypocreomycetidae</taxon>
        <taxon>Hypocreales</taxon>
        <taxon>Nectriaceae</taxon>
        <taxon>Neonectria</taxon>
    </lineage>
</organism>
<feature type="compositionally biased region" description="Pro residues" evidence="1">
    <location>
        <begin position="121"/>
        <end position="145"/>
    </location>
</feature>
<dbReference type="Proteomes" id="UP000050424">
    <property type="component" value="Unassembled WGS sequence"/>
</dbReference>
<feature type="region of interest" description="Disordered" evidence="1">
    <location>
        <begin position="108"/>
        <end position="161"/>
    </location>
</feature>
<keyword evidence="3" id="KW-1185">Reference proteome</keyword>